<dbReference type="InterPro" id="IPR008999">
    <property type="entry name" value="Actin-crosslinking"/>
</dbReference>
<dbReference type="CDD" id="cd00161">
    <property type="entry name" value="beta-trefoil_Ricin-like"/>
    <property type="match status" value="1"/>
</dbReference>
<evidence type="ECO:0008006" key="4">
    <source>
        <dbReference type="Google" id="ProtNLM"/>
    </source>
</evidence>
<dbReference type="OrthoDB" id="4490284at2759"/>
<evidence type="ECO:0000256" key="1">
    <source>
        <dbReference type="SAM" id="SignalP"/>
    </source>
</evidence>
<dbReference type="Proteomes" id="UP001154252">
    <property type="component" value="Unassembled WGS sequence"/>
</dbReference>
<keyword evidence="3" id="KW-1185">Reference proteome</keyword>
<reference evidence="2" key="1">
    <citation type="submission" date="2021-07" db="EMBL/GenBank/DDBJ databases">
        <authorList>
            <person name="Branca A.L. A."/>
        </authorList>
    </citation>
    <scope>NUCLEOTIDE SEQUENCE</scope>
</reference>
<feature type="signal peptide" evidence="1">
    <location>
        <begin position="1"/>
        <end position="19"/>
    </location>
</feature>
<name>A0A9W4K9N6_9EURO</name>
<protein>
    <recommendedName>
        <fullName evidence="4">Ricin B lectin domain-containing protein</fullName>
    </recommendedName>
</protein>
<dbReference type="EMBL" id="CAJVRC010000851">
    <property type="protein sequence ID" value="CAG8895333.1"/>
    <property type="molecule type" value="Genomic_DNA"/>
</dbReference>
<proteinExistence type="predicted"/>
<evidence type="ECO:0000313" key="2">
    <source>
        <dbReference type="EMBL" id="CAG8895333.1"/>
    </source>
</evidence>
<accession>A0A9W4K9N6</accession>
<evidence type="ECO:0000313" key="3">
    <source>
        <dbReference type="Proteomes" id="UP001154252"/>
    </source>
</evidence>
<sequence length="151" mass="16319">MKNSFVLSVLAALCRSAFSLEEGSYTIGSASLESSVVLTQGDGIGGPLEFLPRENGGFHQTWYFTLKGGNPRDFLIVDPAGNFVNCGDEAGTLCVSGSEEQIYTAELVGDNRYQLVAKTSGYFLRAVGQDLQLAAWDQSPNEEFVLESAEY</sequence>
<organism evidence="2 3">
    <name type="scientific">Penicillium egyptiacum</name>
    <dbReference type="NCBI Taxonomy" id="1303716"/>
    <lineage>
        <taxon>Eukaryota</taxon>
        <taxon>Fungi</taxon>
        <taxon>Dikarya</taxon>
        <taxon>Ascomycota</taxon>
        <taxon>Pezizomycotina</taxon>
        <taxon>Eurotiomycetes</taxon>
        <taxon>Eurotiomycetidae</taxon>
        <taxon>Eurotiales</taxon>
        <taxon>Aspergillaceae</taxon>
        <taxon>Penicillium</taxon>
    </lineage>
</organism>
<comment type="caution">
    <text evidence="2">The sequence shown here is derived from an EMBL/GenBank/DDBJ whole genome shotgun (WGS) entry which is preliminary data.</text>
</comment>
<gene>
    <name evidence="2" type="ORF">PEGY_LOCUS4139</name>
</gene>
<keyword evidence="1" id="KW-0732">Signal</keyword>
<feature type="chain" id="PRO_5040899643" description="Ricin B lectin domain-containing protein" evidence="1">
    <location>
        <begin position="20"/>
        <end position="151"/>
    </location>
</feature>
<dbReference type="AlphaFoldDB" id="A0A9W4K9N6"/>
<dbReference type="SUPFAM" id="SSF50405">
    <property type="entry name" value="Actin-crosslinking proteins"/>
    <property type="match status" value="1"/>
</dbReference>